<dbReference type="AlphaFoldDB" id="A0A652YH57"/>
<evidence type="ECO:0000313" key="1">
    <source>
        <dbReference type="EMBL" id="TYQ00542.1"/>
    </source>
</evidence>
<dbReference type="EMBL" id="VNIQ01000016">
    <property type="protein sequence ID" value="TYQ00542.1"/>
    <property type="molecule type" value="Genomic_DNA"/>
</dbReference>
<gene>
    <name evidence="1" type="ORF">FNL38_1165</name>
</gene>
<proteinExistence type="predicted"/>
<reference evidence="1" key="1">
    <citation type="submission" date="2019-07" db="EMBL/GenBank/DDBJ databases">
        <title>Genomic Encyclopedia of Type Strains, Phase IV (KMG-IV): sequencing the most valuable type-strain genomes for metagenomic binning, comparative biology and taxonomic classification.</title>
        <authorList>
            <person name="Goeker M."/>
        </authorList>
    </citation>
    <scope>NUCLEOTIDE SEQUENCE</scope>
    <source>
        <strain evidence="1">DSM 44596</strain>
    </source>
</reference>
<accession>A0A652YH57</accession>
<protein>
    <submittedName>
        <fullName evidence="1">Uncharacterized protein</fullName>
    </submittedName>
</protein>
<sequence length="69" mass="7423">METETLAPRGCSDDFVDAKLPPCFSVVNKFRAATSQVIEERSAATQRCTQPASCQYVSSFSIGSGQVSM</sequence>
<comment type="caution">
    <text evidence="1">The sequence shown here is derived from an EMBL/GenBank/DDBJ whole genome shotgun (WGS) entry which is preliminary data.</text>
</comment>
<organism evidence="1">
    <name type="scientific">Nocardia globerula</name>
    <dbReference type="NCBI Taxonomy" id="1818"/>
    <lineage>
        <taxon>Bacteria</taxon>
        <taxon>Bacillati</taxon>
        <taxon>Actinomycetota</taxon>
        <taxon>Actinomycetes</taxon>
        <taxon>Mycobacteriales</taxon>
        <taxon>Nocardiaceae</taxon>
        <taxon>Nocardia</taxon>
    </lineage>
</organism>
<name>A0A652YH57_NOCGL</name>